<dbReference type="GO" id="GO:0005886">
    <property type="term" value="C:plasma membrane"/>
    <property type="evidence" value="ECO:0007669"/>
    <property type="project" value="UniProtKB-SubCell"/>
</dbReference>
<feature type="region of interest" description="Disordered" evidence="9">
    <location>
        <begin position="172"/>
        <end position="213"/>
    </location>
</feature>
<keyword evidence="6 10" id="KW-1133">Transmembrane helix</keyword>
<keyword evidence="3" id="KW-0813">Transport</keyword>
<dbReference type="Gene3D" id="3.40.930.10">
    <property type="entry name" value="Mannitol-specific EII, Chain A"/>
    <property type="match status" value="1"/>
</dbReference>
<feature type="compositionally biased region" description="Basic residues" evidence="9">
    <location>
        <begin position="371"/>
        <end position="387"/>
    </location>
</feature>
<dbReference type="SUPFAM" id="SSF55804">
    <property type="entry name" value="Phoshotransferase/anion transport protein"/>
    <property type="match status" value="1"/>
</dbReference>
<dbReference type="InterPro" id="IPR013769">
    <property type="entry name" value="Band3_cytoplasmic_dom"/>
</dbReference>
<feature type="transmembrane region" description="Helical" evidence="10">
    <location>
        <begin position="1013"/>
        <end position="1038"/>
    </location>
</feature>
<feature type="region of interest" description="Disordered" evidence="9">
    <location>
        <begin position="1399"/>
        <end position="1421"/>
    </location>
</feature>
<dbReference type="PANTHER" id="PTHR11453:SF47">
    <property type="entry name" value="ANION EXCHANGE PROTEIN"/>
    <property type="match status" value="1"/>
</dbReference>
<reference evidence="13 14" key="1">
    <citation type="submission" date="2015-12" db="EMBL/GenBank/DDBJ databases">
        <title>The genome of Folsomia candida.</title>
        <authorList>
            <person name="Faddeeva A."/>
            <person name="Derks M.F."/>
            <person name="Anvar Y."/>
            <person name="Smit S."/>
            <person name="Van Straalen N."/>
            <person name="Roelofs D."/>
        </authorList>
    </citation>
    <scope>NUCLEOTIDE SEQUENCE [LARGE SCALE GENOMIC DNA]</scope>
    <source>
        <strain evidence="13 14">VU population</strain>
        <tissue evidence="13">Whole body</tissue>
    </source>
</reference>
<feature type="transmembrane region" description="Helical" evidence="10">
    <location>
        <begin position="1278"/>
        <end position="1308"/>
    </location>
</feature>
<evidence type="ECO:0000256" key="10">
    <source>
        <dbReference type="SAM" id="Phobius"/>
    </source>
</evidence>
<keyword evidence="4" id="KW-1003">Cell membrane</keyword>
<dbReference type="Proteomes" id="UP000198287">
    <property type="component" value="Unassembled WGS sequence"/>
</dbReference>
<sequence length="1480" mass="166153">MESDEVMRQIETTSTLAVRCWIAWPVVSRIPCGIVAKQHSADQLGVSGPKFFPRRRGDPRPAATTSSKLHCLFFLVVLVMSASPSQDRAVNNNLMGCWKNTTFIVIDWIHHLSALANSSDSSDNKIHSRRPRILVNASAEQDEQSRPNHKYLSPTNSTHNKTWVVRRYNSRGDYADMHPSQNPRKKKDNPPPPSVRRYHAPSPPRLLSTTGSTTLEEMIDEVLLGHDGEIRDDQGFQLEALLNSPPPSSADLRRPTAELRRFDERDYQSHRRESFPHTHQPLRHHAHVQRRRTTSSSTTTTTTTTKGSDTTATGTNFKLEAFVSRPVFGSPVPFVHDLSGRTNSPPKKVQFEIGGASLLNQEEQQQSHEEKKKHKKHHHHHHSHGRRLNGSDRFAQPELEAGMDDLDQENLSTHRFTDNKGYQRHKISSKFSDDLLDTSAAMSLKPVRYDHQPHEIFVELDVLSGQGEHRQWKEAARWIKYEEDVLEGSDRWGRPHVASLSFHSLINLRQLIESGVTLLDLQERDLPGVAYRAVEAFVLKELIRPEEKAFVMRNILLKHKHVNENDSPWKFNLRRNTTANGSLTSLHAMMEQDKLRHNHHRALMASPNSNTVPDGLVNGAGGGMVAAVAGKMARRNSAASRLTCQDYQQEDLHHERILIDEDSAISPLSTHPSDDLMTQLSLNNMTEEDVKWVLNKENLLRRIPVGAEASIVLVGKDDKLERPIMAFIRLAESSYMPNITEVPIPVRFIYVVLGPSSFDLDYKEIGRSISTLMSNTHFHEIAYKAHDRRDMLKGIHDFLDESIVLPPGDWDNELFPFEEMKEKRDALRRRKESKRRQSSIRTQGVGLLEDDKGAEGCGFGEPPEDHRRPSKDHHDNPFKRTSRLFGGMMNDARRRYKRYWSDLKDGLNFQTLASVVFIYFACLSGAIAIGGILIHVTLLLNIFVLLGETGDRTDKHIGISETLVATSVSGLIFSLMSGQPLVILGTTGPLLLFDESLYKICKQNDVDFLAFRFWIGLWVVMIGMFVVSFDGSVIARFFSRFVQEIFASLISIMFISEAIENIVKVYTDHPVQQSYGNRSAGSSPSPNTALLSTLLTFGTFGIAYTLRAARTSTYFTLGIRKFLGNFAVPIAIALMVGIDYSLMERATTKKLEVPDGLKNSKPRSSWMVDVSPIPWHMAFLAIVPATLVFILMFMETCICALIIGKKENKLQKGGGYHLDIFLICVINGGLACIGGCWVCAATVRAVAHASSLIVFSTNNPPGEKPSIVGVKEQRVSNFIISILVGLSVFVSPILMYIPMAVLFGVFLYMGISSMAGIQFFERCSLLFKQVNNHPQVPYVQRVKTSKMHLFTVIQVLCLATLLGVRQTSAALAIPFLLILLVPLRLFGLERLFKPSELQALDESGEDVPEDDNSSCGKRMSMDKLPLNVNSDNLTFSDDLYKEEQASATLNFIDLGMTVDPPNKPSNGVVQQNGMQNNTKE</sequence>
<feature type="compositionally biased region" description="Basic residues" evidence="9">
    <location>
        <begin position="280"/>
        <end position="293"/>
    </location>
</feature>
<feature type="compositionally biased region" description="Low complexity" evidence="9">
    <location>
        <begin position="1466"/>
        <end position="1480"/>
    </location>
</feature>
<evidence type="ECO:0000256" key="5">
    <source>
        <dbReference type="ARBA" id="ARBA00022692"/>
    </source>
</evidence>
<dbReference type="GO" id="GO:0015701">
    <property type="term" value="P:bicarbonate transport"/>
    <property type="evidence" value="ECO:0007669"/>
    <property type="project" value="TreeGrafter"/>
</dbReference>
<evidence type="ECO:0000256" key="8">
    <source>
        <dbReference type="ARBA" id="ARBA00023136"/>
    </source>
</evidence>
<feature type="domain" description="Bicarbonate transporter-like transmembrane" evidence="11">
    <location>
        <begin position="1082"/>
        <end position="1403"/>
    </location>
</feature>
<keyword evidence="7" id="KW-0406">Ion transport</keyword>
<feature type="transmembrane region" description="Helical" evidence="10">
    <location>
        <begin position="1045"/>
        <end position="1067"/>
    </location>
</feature>
<comment type="caution">
    <text evidence="13">The sequence shown here is derived from an EMBL/GenBank/DDBJ whole genome shotgun (WGS) entry which is preliminary data.</text>
</comment>
<evidence type="ECO:0000313" key="14">
    <source>
        <dbReference type="Proteomes" id="UP000198287"/>
    </source>
</evidence>
<feature type="transmembrane region" description="Helical" evidence="10">
    <location>
        <begin position="1175"/>
        <end position="1204"/>
    </location>
</feature>
<evidence type="ECO:0000256" key="4">
    <source>
        <dbReference type="ARBA" id="ARBA00022475"/>
    </source>
</evidence>
<dbReference type="GO" id="GO:0051453">
    <property type="term" value="P:regulation of intracellular pH"/>
    <property type="evidence" value="ECO:0007669"/>
    <property type="project" value="TreeGrafter"/>
</dbReference>
<dbReference type="EMBL" id="LNIX01000021">
    <property type="protein sequence ID" value="OXA43560.1"/>
    <property type="molecule type" value="Genomic_DNA"/>
</dbReference>
<dbReference type="OMA" id="NEREMAC"/>
<evidence type="ECO:0000259" key="11">
    <source>
        <dbReference type="Pfam" id="PF00955"/>
    </source>
</evidence>
<evidence type="ECO:0000313" key="13">
    <source>
        <dbReference type="EMBL" id="OXA43560.1"/>
    </source>
</evidence>
<feature type="region of interest" description="Disordered" evidence="9">
    <location>
        <begin position="136"/>
        <end position="157"/>
    </location>
</feature>
<feature type="domain" description="Band 3 cytoplasmic" evidence="12">
    <location>
        <begin position="454"/>
        <end position="811"/>
    </location>
</feature>
<feature type="region of interest" description="Disordered" evidence="9">
    <location>
        <begin position="826"/>
        <end position="879"/>
    </location>
</feature>
<feature type="compositionally biased region" description="Basic and acidic residues" evidence="9">
    <location>
        <begin position="265"/>
        <end position="276"/>
    </location>
</feature>
<feature type="transmembrane region" description="Helical" evidence="10">
    <location>
        <begin position="1347"/>
        <end position="1364"/>
    </location>
</feature>
<feature type="compositionally biased region" description="Acidic residues" evidence="9">
    <location>
        <begin position="1402"/>
        <end position="1412"/>
    </location>
</feature>
<feature type="region of interest" description="Disordered" evidence="9">
    <location>
        <begin position="1460"/>
        <end position="1480"/>
    </location>
</feature>
<proteinExistence type="inferred from homology"/>
<keyword evidence="5 10" id="KW-0812">Transmembrane</keyword>
<feature type="transmembrane region" description="Helical" evidence="10">
    <location>
        <begin position="1122"/>
        <end position="1143"/>
    </location>
</feature>
<dbReference type="InterPro" id="IPR003020">
    <property type="entry name" value="HCO3_transpt_euk"/>
</dbReference>
<dbReference type="PANTHER" id="PTHR11453">
    <property type="entry name" value="ANION EXCHANGE PROTEIN"/>
    <property type="match status" value="1"/>
</dbReference>
<feature type="transmembrane region" description="Helical" evidence="10">
    <location>
        <begin position="917"/>
        <end position="947"/>
    </location>
</feature>
<organism evidence="13 14">
    <name type="scientific">Folsomia candida</name>
    <name type="common">Springtail</name>
    <dbReference type="NCBI Taxonomy" id="158441"/>
    <lineage>
        <taxon>Eukaryota</taxon>
        <taxon>Metazoa</taxon>
        <taxon>Ecdysozoa</taxon>
        <taxon>Arthropoda</taxon>
        <taxon>Hexapoda</taxon>
        <taxon>Collembola</taxon>
        <taxon>Entomobryomorpha</taxon>
        <taxon>Isotomoidea</taxon>
        <taxon>Isotomidae</taxon>
        <taxon>Proisotominae</taxon>
        <taxon>Folsomia</taxon>
    </lineage>
</organism>
<evidence type="ECO:0000256" key="3">
    <source>
        <dbReference type="ARBA" id="ARBA00022448"/>
    </source>
</evidence>
<evidence type="ECO:0000256" key="7">
    <source>
        <dbReference type="ARBA" id="ARBA00023065"/>
    </source>
</evidence>
<evidence type="ECO:0000256" key="6">
    <source>
        <dbReference type="ARBA" id="ARBA00022989"/>
    </source>
</evidence>
<dbReference type="Pfam" id="PF00955">
    <property type="entry name" value="HCO3_cotransp"/>
    <property type="match status" value="2"/>
</dbReference>
<gene>
    <name evidence="13" type="ORF">Fcan01_21360</name>
</gene>
<evidence type="ECO:0000259" key="12">
    <source>
        <dbReference type="Pfam" id="PF07565"/>
    </source>
</evidence>
<dbReference type="GO" id="GO:0008509">
    <property type="term" value="F:monoatomic anion transmembrane transporter activity"/>
    <property type="evidence" value="ECO:0007669"/>
    <property type="project" value="InterPro"/>
</dbReference>
<feature type="transmembrane region" description="Helical" evidence="10">
    <location>
        <begin position="1087"/>
        <end position="1106"/>
    </location>
</feature>
<feature type="compositionally biased region" description="Low complexity" evidence="9">
    <location>
        <begin position="294"/>
        <end position="313"/>
    </location>
</feature>
<protein>
    <submittedName>
        <fullName evidence="13">Anion exchange protein 2</fullName>
    </submittedName>
</protein>
<dbReference type="Pfam" id="PF07565">
    <property type="entry name" value="Band_3_cyto"/>
    <property type="match status" value="1"/>
</dbReference>
<dbReference type="FunFam" id="3.40.930.10:FF:000020">
    <property type="entry name" value="Anion exchange protein"/>
    <property type="match status" value="1"/>
</dbReference>
<dbReference type="FunFam" id="1.10.287.570:FF:000001">
    <property type="entry name" value="Anion exchange protein"/>
    <property type="match status" value="1"/>
</dbReference>
<dbReference type="PRINTS" id="PR01231">
    <property type="entry name" value="HCO3TRNSPORT"/>
</dbReference>
<evidence type="ECO:0000256" key="2">
    <source>
        <dbReference type="ARBA" id="ARBA00010993"/>
    </source>
</evidence>
<evidence type="ECO:0000256" key="9">
    <source>
        <dbReference type="SAM" id="MobiDB-lite"/>
    </source>
</evidence>
<dbReference type="Gene3D" id="1.10.287.570">
    <property type="entry name" value="Helical hairpin bin"/>
    <property type="match status" value="1"/>
</dbReference>
<feature type="compositionally biased region" description="Basic residues" evidence="9">
    <location>
        <begin position="826"/>
        <end position="838"/>
    </location>
</feature>
<feature type="transmembrane region" description="Helical" evidence="10">
    <location>
        <begin position="1370"/>
        <end position="1387"/>
    </location>
</feature>
<feature type="domain" description="Bicarbonate transporter-like transmembrane" evidence="11">
    <location>
        <begin position="883"/>
        <end position="1073"/>
    </location>
</feature>
<dbReference type="OrthoDB" id="1735926at2759"/>
<keyword evidence="8 10" id="KW-0472">Membrane</keyword>
<feature type="region of interest" description="Disordered" evidence="9">
    <location>
        <begin position="265"/>
        <end position="313"/>
    </location>
</feature>
<dbReference type="InterPro" id="IPR016152">
    <property type="entry name" value="PTrfase/Anion_transptr"/>
</dbReference>
<feature type="transmembrane region" description="Helical" evidence="10">
    <location>
        <begin position="968"/>
        <end position="993"/>
    </location>
</feature>
<name>A0A226DEK3_FOLCA</name>
<accession>A0A226DEK3</accession>
<evidence type="ECO:0000256" key="1">
    <source>
        <dbReference type="ARBA" id="ARBA00004651"/>
    </source>
</evidence>
<dbReference type="GO" id="GO:0005452">
    <property type="term" value="F:solute:inorganic anion antiporter activity"/>
    <property type="evidence" value="ECO:0007669"/>
    <property type="project" value="InterPro"/>
</dbReference>
<comment type="subcellular location">
    <subcellularLocation>
        <location evidence="1">Cell membrane</location>
        <topology evidence="1">Multi-pass membrane protein</topology>
    </subcellularLocation>
</comment>
<keyword evidence="14" id="KW-1185">Reference proteome</keyword>
<comment type="similarity">
    <text evidence="2">Belongs to the anion exchanger (TC 2.A.31) family.</text>
</comment>
<feature type="region of interest" description="Disordered" evidence="9">
    <location>
        <begin position="361"/>
        <end position="392"/>
    </location>
</feature>
<dbReference type="InterPro" id="IPR011531">
    <property type="entry name" value="HCO3_transpt-like_TM_dom"/>
</dbReference>
<feature type="compositionally biased region" description="Basic and acidic residues" evidence="9">
    <location>
        <begin position="863"/>
        <end position="878"/>
    </location>
</feature>